<organism evidence="1 2">
    <name type="scientific">Clostridium zeae</name>
    <dbReference type="NCBI Taxonomy" id="2759022"/>
    <lineage>
        <taxon>Bacteria</taxon>
        <taxon>Bacillati</taxon>
        <taxon>Bacillota</taxon>
        <taxon>Clostridia</taxon>
        <taxon>Eubacteriales</taxon>
        <taxon>Clostridiaceae</taxon>
        <taxon>Clostridium</taxon>
    </lineage>
</organism>
<evidence type="ECO:0000313" key="1">
    <source>
        <dbReference type="EMBL" id="GFZ33919.1"/>
    </source>
</evidence>
<dbReference type="Proteomes" id="UP000663802">
    <property type="component" value="Unassembled WGS sequence"/>
</dbReference>
<dbReference type="EMBL" id="BMBA01000008">
    <property type="protein sequence ID" value="GFZ33919.1"/>
    <property type="molecule type" value="Genomic_DNA"/>
</dbReference>
<gene>
    <name evidence="1" type="ORF">CSC2_44450</name>
</gene>
<proteinExistence type="predicted"/>
<accession>A0ABQ1EGG2</accession>
<sequence>MVINTIDVAISTIFSILLKFLDAIYTAGTIKNNSIYQIGLSINRFTCMELASTAALSPADMNKPTAKSHI</sequence>
<reference evidence="1 2" key="1">
    <citation type="journal article" date="2021" name="Int. J. Syst. Evol. Microbiol.">
        <title>Clostridium zeae sp. nov., isolated from corn silage.</title>
        <authorList>
            <person name="Kobayashi H."/>
            <person name="Tanizawa Y."/>
            <person name="Yagura M."/>
            <person name="Sakamoto M."/>
            <person name="Ohkuma M."/>
            <person name="Tohno M."/>
        </authorList>
    </citation>
    <scope>NUCLEOTIDE SEQUENCE [LARGE SCALE GENOMIC DNA]</scope>
    <source>
        <strain evidence="1 2">CSC2</strain>
    </source>
</reference>
<name>A0ABQ1EGG2_9CLOT</name>
<comment type="caution">
    <text evidence="1">The sequence shown here is derived from an EMBL/GenBank/DDBJ whole genome shotgun (WGS) entry which is preliminary data.</text>
</comment>
<evidence type="ECO:0000313" key="2">
    <source>
        <dbReference type="Proteomes" id="UP000663802"/>
    </source>
</evidence>
<keyword evidence="2" id="KW-1185">Reference proteome</keyword>
<protein>
    <submittedName>
        <fullName evidence="1">Uncharacterized protein</fullName>
    </submittedName>
</protein>